<dbReference type="InterPro" id="IPR026983">
    <property type="entry name" value="DHC"/>
</dbReference>
<evidence type="ECO:0000259" key="1">
    <source>
        <dbReference type="Pfam" id="PF17852"/>
    </source>
</evidence>
<dbReference type="GO" id="GO:0045505">
    <property type="term" value="F:dynein intermediate chain binding"/>
    <property type="evidence" value="ECO:0007669"/>
    <property type="project" value="InterPro"/>
</dbReference>
<dbReference type="Proteomes" id="UP000288216">
    <property type="component" value="Unassembled WGS sequence"/>
</dbReference>
<dbReference type="EMBL" id="BFAA01000804">
    <property type="protein sequence ID" value="GCB73974.1"/>
    <property type="molecule type" value="Genomic_DNA"/>
</dbReference>
<dbReference type="PANTHER" id="PTHR45703">
    <property type="entry name" value="DYNEIN HEAVY CHAIN"/>
    <property type="match status" value="1"/>
</dbReference>
<proteinExistence type="predicted"/>
<dbReference type="Gene3D" id="3.40.50.300">
    <property type="entry name" value="P-loop containing nucleotide triphosphate hydrolases"/>
    <property type="match status" value="2"/>
</dbReference>
<dbReference type="SUPFAM" id="SSF52540">
    <property type="entry name" value="P-loop containing nucleoside triphosphate hydrolases"/>
    <property type="match status" value="1"/>
</dbReference>
<gene>
    <name evidence="2" type="ORF">scyTo_0003058</name>
</gene>
<reference evidence="2 3" key="1">
    <citation type="journal article" date="2018" name="Nat. Ecol. Evol.">
        <title>Shark genomes provide insights into elasmobranch evolution and the origin of vertebrates.</title>
        <authorList>
            <person name="Hara Y"/>
            <person name="Yamaguchi K"/>
            <person name="Onimaru K"/>
            <person name="Kadota M"/>
            <person name="Koyanagi M"/>
            <person name="Keeley SD"/>
            <person name="Tatsumi K"/>
            <person name="Tanaka K"/>
            <person name="Motone F"/>
            <person name="Kageyama Y"/>
            <person name="Nozu R"/>
            <person name="Adachi N"/>
            <person name="Nishimura O"/>
            <person name="Nakagawa R"/>
            <person name="Tanegashima C"/>
            <person name="Kiyatake I"/>
            <person name="Matsumoto R"/>
            <person name="Murakumo K"/>
            <person name="Nishida K"/>
            <person name="Terakita A"/>
            <person name="Kuratani S"/>
            <person name="Sato K"/>
            <person name="Hyodo S Kuraku.S."/>
        </authorList>
    </citation>
    <scope>NUCLEOTIDE SEQUENCE [LARGE SCALE GENOMIC DNA]</scope>
</reference>
<dbReference type="Pfam" id="PF12775">
    <property type="entry name" value="AAA_7"/>
    <property type="match status" value="1"/>
</dbReference>
<organism evidence="2 3">
    <name type="scientific">Scyliorhinus torazame</name>
    <name type="common">Cloudy catshark</name>
    <name type="synonym">Catulus torazame</name>
    <dbReference type="NCBI Taxonomy" id="75743"/>
    <lineage>
        <taxon>Eukaryota</taxon>
        <taxon>Metazoa</taxon>
        <taxon>Chordata</taxon>
        <taxon>Craniata</taxon>
        <taxon>Vertebrata</taxon>
        <taxon>Chondrichthyes</taxon>
        <taxon>Elasmobranchii</taxon>
        <taxon>Galeomorphii</taxon>
        <taxon>Galeoidea</taxon>
        <taxon>Carcharhiniformes</taxon>
        <taxon>Scyliorhinidae</taxon>
        <taxon>Scyliorhinus</taxon>
    </lineage>
</organism>
<name>A0A401PLF6_SCYTO</name>
<protein>
    <recommendedName>
        <fullName evidence="1">Dynein heavy chain AAA 5 extension domain-containing protein</fullName>
    </recommendedName>
</protein>
<dbReference type="GO" id="GO:0051959">
    <property type="term" value="F:dynein light intermediate chain binding"/>
    <property type="evidence" value="ECO:0007669"/>
    <property type="project" value="InterPro"/>
</dbReference>
<dbReference type="OrthoDB" id="9897724at2759"/>
<dbReference type="OMA" id="LAIRMCI"/>
<accession>A0A401PLF6</accession>
<dbReference type="PANTHER" id="PTHR45703:SF12">
    <property type="entry name" value="DYNEIN AXONEMAL HEAVY CHAIN 11"/>
    <property type="match status" value="1"/>
</dbReference>
<dbReference type="GO" id="GO:0030286">
    <property type="term" value="C:dynein complex"/>
    <property type="evidence" value="ECO:0007669"/>
    <property type="project" value="InterPro"/>
</dbReference>
<dbReference type="Pfam" id="PF17852">
    <property type="entry name" value="Dynein_AAA_lid"/>
    <property type="match status" value="1"/>
</dbReference>
<dbReference type="InterPro" id="IPR041466">
    <property type="entry name" value="Dynein_AAA5_ext"/>
</dbReference>
<dbReference type="FunFam" id="1.10.472.130:FF:000001">
    <property type="entry name" value="Dynein, axonemal, heavy chain 9"/>
    <property type="match status" value="1"/>
</dbReference>
<dbReference type="STRING" id="75743.A0A401PLF6"/>
<comment type="caution">
    <text evidence="2">The sequence shown here is derived from an EMBL/GenBank/DDBJ whole genome shotgun (WGS) entry which is preliminary data.</text>
</comment>
<keyword evidence="3" id="KW-1185">Reference proteome</keyword>
<sequence length="340" mass="39099">MWIESLNTVMDDNKVLTLASNERISLAPSMRLLFEISHLHAATPATVSRAGIIYVNPQDLGWSPYVTSWIDTRQAQSERANLTILFDKYVPFCLEQVRGNLKTITRVPENSIVQTLCSLLDCLLTPENIPPDSPRDIYEMYFVFACVWAFGGALFQDQLINYRGKFSRWWTKEMRTIKFPSQGTVFDYYVDSDTKRFTPWTEKIPKFEMELDAPLQDVLVHTKETVALKYFIDLLVQKGKPVMLVGNAGVGKTILVSEEISKLTEDYIITKVPFNYYTTSAMLQRILEKPLEKKAGKNYAPAGTKRLIYFIDDLNMPEVDAYGTVQPHTLIRQHLDYSHW</sequence>
<dbReference type="GO" id="GO:0007018">
    <property type="term" value="P:microtubule-based movement"/>
    <property type="evidence" value="ECO:0007669"/>
    <property type="project" value="InterPro"/>
</dbReference>
<feature type="domain" description="Dynein heavy chain AAA 5 extension" evidence="1">
    <location>
        <begin position="84"/>
        <end position="202"/>
    </location>
</feature>
<evidence type="ECO:0000313" key="2">
    <source>
        <dbReference type="EMBL" id="GCB73974.1"/>
    </source>
</evidence>
<dbReference type="InterPro" id="IPR027417">
    <property type="entry name" value="P-loop_NTPase"/>
</dbReference>
<dbReference type="Gene3D" id="1.10.472.130">
    <property type="match status" value="1"/>
</dbReference>
<evidence type="ECO:0000313" key="3">
    <source>
        <dbReference type="Proteomes" id="UP000288216"/>
    </source>
</evidence>
<dbReference type="AlphaFoldDB" id="A0A401PLF6"/>